<evidence type="ECO:0000259" key="4">
    <source>
        <dbReference type="PROSITE" id="PS50072"/>
    </source>
</evidence>
<dbReference type="Pfam" id="PF00160">
    <property type="entry name" value="Pro_isomerase"/>
    <property type="match status" value="1"/>
</dbReference>
<dbReference type="GO" id="GO:0003755">
    <property type="term" value="F:peptidyl-prolyl cis-trans isomerase activity"/>
    <property type="evidence" value="ECO:0007669"/>
    <property type="project" value="UniProtKB-UniRule"/>
</dbReference>
<protein>
    <recommendedName>
        <fullName evidence="3">Peptidyl-prolyl cis-trans isomerase</fullName>
        <shortName evidence="3">PPIase</shortName>
        <ecNumber evidence="3">5.2.1.8</ecNumber>
    </recommendedName>
</protein>
<comment type="function">
    <text evidence="3">PPIases accelerate the folding of proteins. It catalyzes the cis-trans isomerization of proline imidic peptide bonds in oligopeptides.</text>
</comment>
<evidence type="ECO:0000313" key="7">
    <source>
        <dbReference type="Proteomes" id="UP000305730"/>
    </source>
</evidence>
<dbReference type="PRINTS" id="PR00153">
    <property type="entry name" value="CSAPPISMRASE"/>
</dbReference>
<dbReference type="PANTHER" id="PTHR43246">
    <property type="entry name" value="PEPTIDYL-PROLYL CIS-TRANS ISOMERASE CYP38, CHLOROPLASTIC"/>
    <property type="match status" value="1"/>
</dbReference>
<evidence type="ECO:0000313" key="5">
    <source>
        <dbReference type="EMBL" id="TMP40038.1"/>
    </source>
</evidence>
<dbReference type="EC" id="5.2.1.8" evidence="3"/>
<dbReference type="EMBL" id="PNCK01000092">
    <property type="protein sequence ID" value="TMP40038.1"/>
    <property type="molecule type" value="Genomic_DNA"/>
</dbReference>
<keyword evidence="7" id="KW-1185">Reference proteome</keyword>
<dbReference type="Proteomes" id="UP000305730">
    <property type="component" value="Unassembled WGS sequence"/>
</dbReference>
<proteinExistence type="inferred from homology"/>
<feature type="signal peptide" evidence="3">
    <location>
        <begin position="1"/>
        <end position="22"/>
    </location>
</feature>
<evidence type="ECO:0000256" key="1">
    <source>
        <dbReference type="ARBA" id="ARBA00023110"/>
    </source>
</evidence>
<dbReference type="EMBL" id="PNCL01000013">
    <property type="protein sequence ID" value="TMP61926.1"/>
    <property type="molecule type" value="Genomic_DNA"/>
</dbReference>
<feature type="chain" id="PRO_5024514267" description="Peptidyl-prolyl cis-trans isomerase" evidence="3">
    <location>
        <begin position="23"/>
        <end position="258"/>
    </location>
</feature>
<reference evidence="7 8" key="2">
    <citation type="submission" date="2019-06" db="EMBL/GenBank/DDBJ databases">
        <title>Co-occurence of chitin degradation, pigmentation and bioactivity in marine Pseudoalteromonas.</title>
        <authorList>
            <person name="Sonnenschein E.C."/>
            <person name="Bech P.K."/>
        </authorList>
    </citation>
    <scope>NUCLEOTIDE SEQUENCE [LARGE SCALE GENOMIC DNA]</scope>
    <source>
        <strain evidence="8">S2231</strain>
        <strain evidence="5 7">S2233</strain>
    </source>
</reference>
<dbReference type="SUPFAM" id="SSF50891">
    <property type="entry name" value="Cyclophilin-like"/>
    <property type="match status" value="1"/>
</dbReference>
<dbReference type="InterPro" id="IPR002130">
    <property type="entry name" value="Cyclophilin-type_PPIase_dom"/>
</dbReference>
<dbReference type="OrthoDB" id="9807797at2"/>
<evidence type="ECO:0000313" key="6">
    <source>
        <dbReference type="EMBL" id="TMP61926.1"/>
    </source>
</evidence>
<dbReference type="AlphaFoldDB" id="A0A5S3XTP7"/>
<sequence length="258" mass="28143">MNIKFKVVCITALLSTSSAAFATIVEFQTSQGSFQVNLFDQTTPITVKNFLRYVDQGMYSDSIIHRSLPNSVLQGGGYKYEGNIPLDKIATYTPIKNEPKWSNLRGTIAMAKLPREPNSATSQWYFNVTDNSTSLDPGNGGYTVFGQVTSEQGMAVIDKISNLERCENVPIINYTAEQCNDVDIDPDGSNLIAVNSIVIIDSDPTTAENLAPKANTLIDTQPKPVPNPVPDESSSGSMFGGGLFLFAALARRFKQVQR</sequence>
<organism evidence="6 8">
    <name type="scientific">Pseudoalteromonas citrea</name>
    <dbReference type="NCBI Taxonomy" id="43655"/>
    <lineage>
        <taxon>Bacteria</taxon>
        <taxon>Pseudomonadati</taxon>
        <taxon>Pseudomonadota</taxon>
        <taxon>Gammaproteobacteria</taxon>
        <taxon>Alteromonadales</taxon>
        <taxon>Pseudoalteromonadaceae</taxon>
        <taxon>Pseudoalteromonas</taxon>
    </lineage>
</organism>
<evidence type="ECO:0000256" key="2">
    <source>
        <dbReference type="ARBA" id="ARBA00023235"/>
    </source>
</evidence>
<reference evidence="6 8" key="1">
    <citation type="submission" date="2017-12" db="EMBL/GenBank/DDBJ databases">
        <authorList>
            <person name="Paulsen S."/>
            <person name="Gram L.K."/>
        </authorList>
    </citation>
    <scope>NUCLEOTIDE SEQUENCE [LARGE SCALE GENOMIC DNA]</scope>
    <source>
        <strain evidence="6 8">S2231</strain>
        <strain evidence="5">S2233</strain>
    </source>
</reference>
<keyword evidence="2 3" id="KW-0413">Isomerase</keyword>
<dbReference type="InterPro" id="IPR029000">
    <property type="entry name" value="Cyclophilin-like_dom_sf"/>
</dbReference>
<dbReference type="PROSITE" id="PS50072">
    <property type="entry name" value="CSA_PPIASE_2"/>
    <property type="match status" value="1"/>
</dbReference>
<accession>A0A5S3XTP7</accession>
<comment type="catalytic activity">
    <reaction evidence="3">
        <text>[protein]-peptidylproline (omega=180) = [protein]-peptidylproline (omega=0)</text>
        <dbReference type="Rhea" id="RHEA:16237"/>
        <dbReference type="Rhea" id="RHEA-COMP:10747"/>
        <dbReference type="Rhea" id="RHEA-COMP:10748"/>
        <dbReference type="ChEBI" id="CHEBI:83833"/>
        <dbReference type="ChEBI" id="CHEBI:83834"/>
        <dbReference type="EC" id="5.2.1.8"/>
    </reaction>
</comment>
<comment type="caution">
    <text evidence="6">The sequence shown here is derived from an EMBL/GenBank/DDBJ whole genome shotgun (WGS) entry which is preliminary data.</text>
</comment>
<evidence type="ECO:0000313" key="8">
    <source>
        <dbReference type="Proteomes" id="UP000307706"/>
    </source>
</evidence>
<dbReference type="RefSeq" id="WP_138598384.1">
    <property type="nucleotide sequence ID" value="NZ_PNCK01000092.1"/>
</dbReference>
<keyword evidence="1 3" id="KW-0697">Rotamase</keyword>
<name>A0A5S3XTP7_9GAMM</name>
<dbReference type="Gene3D" id="2.40.100.10">
    <property type="entry name" value="Cyclophilin-like"/>
    <property type="match status" value="1"/>
</dbReference>
<dbReference type="InterPro" id="IPR044665">
    <property type="entry name" value="E_coli_cyclophilin_A-like"/>
</dbReference>
<keyword evidence="3" id="KW-0732">Signal</keyword>
<comment type="similarity">
    <text evidence="3">Belongs to the cyclophilin-type PPIase family.</text>
</comment>
<gene>
    <name evidence="6" type="ORF">CWB96_02930</name>
    <name evidence="5" type="ORF">CWB97_20165</name>
</gene>
<evidence type="ECO:0000256" key="3">
    <source>
        <dbReference type="RuleBase" id="RU363019"/>
    </source>
</evidence>
<feature type="domain" description="PPIase cyclophilin-type" evidence="4">
    <location>
        <begin position="21"/>
        <end position="181"/>
    </location>
</feature>
<dbReference type="Proteomes" id="UP000307706">
    <property type="component" value="Unassembled WGS sequence"/>
</dbReference>
<reference evidence="6" key="3">
    <citation type="submission" date="2019-09" db="EMBL/GenBank/DDBJ databases">
        <title>Co-occurence of chitin degradation, pigmentation and bioactivity in marine Pseudoalteromonas.</title>
        <authorList>
            <person name="Sonnenschein E.C."/>
            <person name="Bech P.K."/>
        </authorList>
    </citation>
    <scope>NUCLEOTIDE SEQUENCE</scope>
    <source>
        <strain evidence="6">S2231</strain>
    </source>
</reference>